<comment type="caution">
    <text evidence="1">The sequence shown here is derived from an EMBL/GenBank/DDBJ whole genome shotgun (WGS) entry which is preliminary data.</text>
</comment>
<evidence type="ECO:0000313" key="2">
    <source>
        <dbReference type="Proteomes" id="UP000004892"/>
    </source>
</evidence>
<dbReference type="STRING" id="742817.HMPREF9449_01800"/>
<reference evidence="1 2" key="1">
    <citation type="submission" date="2012-01" db="EMBL/GenBank/DDBJ databases">
        <title>The Genome Sequence of Odoribacter laneus YIT 12061.</title>
        <authorList>
            <consortium name="The Broad Institute Genome Sequencing Platform"/>
            <person name="Earl A."/>
            <person name="Ward D."/>
            <person name="Feldgarden M."/>
            <person name="Gevers D."/>
            <person name="Morotomi M."/>
            <person name="Young S.K."/>
            <person name="Zeng Q."/>
            <person name="Gargeya S."/>
            <person name="Fitzgerald M."/>
            <person name="Haas B."/>
            <person name="Abouelleil A."/>
            <person name="Alvarado L."/>
            <person name="Arachchi H.M."/>
            <person name="Berlin A."/>
            <person name="Chapman S.B."/>
            <person name="Gearin G."/>
            <person name="Goldberg J."/>
            <person name="Griggs A."/>
            <person name="Gujja S."/>
            <person name="Hansen M."/>
            <person name="Heiman D."/>
            <person name="Howarth C."/>
            <person name="Larimer J."/>
            <person name="Lui A."/>
            <person name="MacDonald P.J.P."/>
            <person name="McCowen C."/>
            <person name="Montmayeur A."/>
            <person name="Murphy C."/>
            <person name="Neiman D."/>
            <person name="Pearson M."/>
            <person name="Priest M."/>
            <person name="Roberts A."/>
            <person name="Saif S."/>
            <person name="Shea T."/>
            <person name="Sisk P."/>
            <person name="Stolte C."/>
            <person name="Sykes S."/>
            <person name="Wortman J."/>
            <person name="Nusbaum C."/>
            <person name="Birren B."/>
        </authorList>
    </citation>
    <scope>NUCLEOTIDE SEQUENCE [LARGE SCALE GENOMIC DNA]</scope>
    <source>
        <strain evidence="1 2">YIT 12061</strain>
    </source>
</reference>
<organism evidence="1 2">
    <name type="scientific">Odoribacter laneus YIT 12061</name>
    <dbReference type="NCBI Taxonomy" id="742817"/>
    <lineage>
        <taxon>Bacteria</taxon>
        <taxon>Pseudomonadati</taxon>
        <taxon>Bacteroidota</taxon>
        <taxon>Bacteroidia</taxon>
        <taxon>Bacteroidales</taxon>
        <taxon>Odoribacteraceae</taxon>
        <taxon>Odoribacter</taxon>
    </lineage>
</organism>
<dbReference type="GeneID" id="98069363"/>
<protein>
    <submittedName>
        <fullName evidence="1">Uncharacterized protein</fullName>
    </submittedName>
</protein>
<dbReference type="HOGENOM" id="CLU_1894086_0_0_10"/>
<name>H1DHR4_9BACT</name>
<proteinExistence type="predicted"/>
<dbReference type="AlphaFoldDB" id="H1DHR4"/>
<keyword evidence="2" id="KW-1185">Reference proteome</keyword>
<dbReference type="Proteomes" id="UP000004892">
    <property type="component" value="Unassembled WGS sequence"/>
</dbReference>
<evidence type="ECO:0000313" key="1">
    <source>
        <dbReference type="EMBL" id="EHP47193.1"/>
    </source>
</evidence>
<accession>H1DHR4</accession>
<dbReference type="EMBL" id="ADMC01000023">
    <property type="protein sequence ID" value="EHP47193.1"/>
    <property type="molecule type" value="Genomic_DNA"/>
</dbReference>
<gene>
    <name evidence="1" type="ORF">HMPREF9449_01800</name>
</gene>
<sequence>MKTKFKYINIYQPQLTDKNNIYGIIIQPHNINSNDIEQLMKLHKIHEAGYKTFVKFILHDFSETYGQYKVAVNSADYFFFSTTHSFSKNDSLLFLQKITENHKSKIYICNRLLQCAEIERHTLPPNFINFDIPI</sequence>
<dbReference type="RefSeq" id="WP_009136948.1">
    <property type="nucleotide sequence ID" value="NZ_JH594596.1"/>
</dbReference>